<evidence type="ECO:0000259" key="8">
    <source>
        <dbReference type="PROSITE" id="PS51828"/>
    </source>
</evidence>
<keyword evidence="3" id="KW-0106">Calcium</keyword>
<feature type="chain" id="PRO_5046018759" evidence="7">
    <location>
        <begin position="27"/>
        <end position="874"/>
    </location>
</feature>
<feature type="domain" description="Pentraxin (PTX)" evidence="8">
    <location>
        <begin position="440"/>
        <end position="640"/>
    </location>
</feature>
<dbReference type="SUPFAM" id="SSF49899">
    <property type="entry name" value="Concanavalin A-like lectins/glucanases"/>
    <property type="match status" value="3"/>
</dbReference>
<evidence type="ECO:0000256" key="6">
    <source>
        <dbReference type="PROSITE-ProRule" id="PRU01172"/>
    </source>
</evidence>
<evidence type="ECO:0000256" key="5">
    <source>
        <dbReference type="ARBA" id="ARBA00023180"/>
    </source>
</evidence>
<dbReference type="GeneID" id="100374669"/>
<protein>
    <submittedName>
        <fullName evidence="10">Uncharacterized protein LOC100374669</fullName>
    </submittedName>
</protein>
<proteinExistence type="predicted"/>
<reference evidence="10" key="1">
    <citation type="submission" date="2025-08" db="UniProtKB">
        <authorList>
            <consortium name="RefSeq"/>
        </authorList>
    </citation>
    <scope>IDENTIFICATION</scope>
    <source>
        <tissue evidence="10">Testes</tissue>
    </source>
</reference>
<comment type="cofactor">
    <cofactor evidence="1">
        <name>Ca(2+)</name>
        <dbReference type="ChEBI" id="CHEBI:29108"/>
    </cofactor>
</comment>
<dbReference type="Gene3D" id="2.60.120.200">
    <property type="match status" value="3"/>
</dbReference>
<dbReference type="Gene3D" id="2.60.120.260">
    <property type="entry name" value="Galactose-binding domain-like"/>
    <property type="match status" value="1"/>
</dbReference>
<dbReference type="PRINTS" id="PR00895">
    <property type="entry name" value="PENTAXIN"/>
</dbReference>
<gene>
    <name evidence="10" type="primary">LOC100374669</name>
</gene>
<dbReference type="PANTHER" id="PTHR19277:SF125">
    <property type="entry name" value="B6"/>
    <property type="match status" value="1"/>
</dbReference>
<dbReference type="RefSeq" id="XP_002732761.1">
    <property type="nucleotide sequence ID" value="XM_002732715.2"/>
</dbReference>
<dbReference type="PROSITE" id="PS00289">
    <property type="entry name" value="PTX_1"/>
    <property type="match status" value="3"/>
</dbReference>
<evidence type="ECO:0000256" key="3">
    <source>
        <dbReference type="ARBA" id="ARBA00022837"/>
    </source>
</evidence>
<name>A0ABM0GLT5_SACKO</name>
<dbReference type="PANTHER" id="PTHR19277">
    <property type="entry name" value="PENTRAXIN"/>
    <property type="match status" value="1"/>
</dbReference>
<dbReference type="SMART" id="SM00607">
    <property type="entry name" value="FTP"/>
    <property type="match status" value="1"/>
</dbReference>
<evidence type="ECO:0000313" key="9">
    <source>
        <dbReference type="Proteomes" id="UP000694865"/>
    </source>
</evidence>
<dbReference type="InterPro" id="IPR008979">
    <property type="entry name" value="Galactose-bd-like_sf"/>
</dbReference>
<keyword evidence="7" id="KW-0732">Signal</keyword>
<dbReference type="InterPro" id="IPR051360">
    <property type="entry name" value="Neuronal_Pentraxin_Related"/>
</dbReference>
<evidence type="ECO:0000256" key="2">
    <source>
        <dbReference type="ARBA" id="ARBA00022723"/>
    </source>
</evidence>
<dbReference type="Proteomes" id="UP000694865">
    <property type="component" value="Unplaced"/>
</dbReference>
<feature type="signal peptide" evidence="7">
    <location>
        <begin position="1"/>
        <end position="26"/>
    </location>
</feature>
<keyword evidence="4" id="KW-1015">Disulfide bond</keyword>
<keyword evidence="9" id="KW-1185">Reference proteome</keyword>
<accession>A0ABM0GLT5</accession>
<dbReference type="PROSITE" id="PS51828">
    <property type="entry name" value="PTX_2"/>
    <property type="match status" value="3"/>
</dbReference>
<feature type="domain" description="Pentraxin (PTX)" evidence="8">
    <location>
        <begin position="232"/>
        <end position="438"/>
    </location>
</feature>
<sequence length="874" mass="92904">MKPNFIAVAVLYVLILLEVDVSGVHGKSMREYVQRASVIGQKLIVDASSDVAVTTYIPDLTDVSACLWLKTKETNDGTPISYAISEEFNELILFDTGNLRVYVRGKNGGKSGIAVNDDDWHHLCVTWSSSGGLWNIYDDGHLAASGSGLQSGDAIRGGGVMTLGQEQDSLRGGYDSKQALKGELAFFNMWSRILTDNEIGQLATDCNGETDGDLFAWSLGNLDLGGSVNTLPADICLEWTGDEKLVVDVSSDVAVTTPIPELTDVSACLWLKTKATNDGTPISYAISGEFNELILFDTSNLRFYVRGGNGGKSGIAVNDNDWHHLCVTWSSSGGLWNIYDDGALAASGSGLQSGNVIRGGGVMTLGQEQDSLRGGYDSKQALKGELAYFNMWSRILTDAEIGQLATECNGETEGNLFAWSSGNLDLDGSVGTLPADICLQWSGDEKLVVDESSDVAITTPIPELTDVSACLWLKTKATNDGTPISYAISGEFNELILFDTSNLRVYVRGENGGKSGIAVNDDDWHHLCVTWSSSGGLWNIYNDGALAASGSGLQSGNVIRGGGVMTLGQEQDSLRGGYDSKQALKGELAYFNMWSRILTDAEIGQLAAECHGHTEGDLFAWSSADIDLDGNPEKLPADICPPTTKAPTTTTAAQTTAVKTTGAPTTAAQPTDAPTTAAKTTAALTTAAKTTAALTTAAKTTAALTTAAKTTPAAQTNAAPITDCITPALVNIAVGKSVAQSSTKKTETDAGRAVDGDKNSDLEAGLSCTQTEKEYQPWWKVDLGETRDVYQVIITNRQDCCSFRLKNAEIRVGDSDTFENNTVCGEMLVAKTANQETIVMDCGCGQPLRGRYVIIQLVDKLQMLQLCEVEVMSG</sequence>
<dbReference type="InterPro" id="IPR001759">
    <property type="entry name" value="PTX_dom"/>
</dbReference>
<dbReference type="SUPFAM" id="SSF49785">
    <property type="entry name" value="Galactose-binding domain-like"/>
    <property type="match status" value="1"/>
</dbReference>
<dbReference type="InterPro" id="IPR013320">
    <property type="entry name" value="ConA-like_dom_sf"/>
</dbReference>
<organism evidence="9 10">
    <name type="scientific">Saccoglossus kowalevskii</name>
    <name type="common">Acorn worm</name>
    <dbReference type="NCBI Taxonomy" id="10224"/>
    <lineage>
        <taxon>Eukaryota</taxon>
        <taxon>Metazoa</taxon>
        <taxon>Hemichordata</taxon>
        <taxon>Enteropneusta</taxon>
        <taxon>Harrimaniidae</taxon>
        <taxon>Saccoglossus</taxon>
    </lineage>
</organism>
<dbReference type="InterPro" id="IPR006585">
    <property type="entry name" value="FTP1"/>
</dbReference>
<evidence type="ECO:0000256" key="1">
    <source>
        <dbReference type="ARBA" id="ARBA00001913"/>
    </source>
</evidence>
<evidence type="ECO:0000256" key="7">
    <source>
        <dbReference type="SAM" id="SignalP"/>
    </source>
</evidence>
<evidence type="ECO:0000313" key="10">
    <source>
        <dbReference type="RefSeq" id="XP_002732761.1"/>
    </source>
</evidence>
<dbReference type="InterPro" id="IPR030476">
    <property type="entry name" value="Pentaxin_CS"/>
</dbReference>
<comment type="caution">
    <text evidence="6">Lacks conserved residue(s) required for the propagation of feature annotation.</text>
</comment>
<keyword evidence="5" id="KW-0325">Glycoprotein</keyword>
<dbReference type="Pfam" id="PF22633">
    <property type="entry name" value="F5_F8_type_C_2"/>
    <property type="match status" value="1"/>
</dbReference>
<dbReference type="SMART" id="SM00159">
    <property type="entry name" value="PTX"/>
    <property type="match status" value="3"/>
</dbReference>
<feature type="domain" description="Pentraxin (PTX)" evidence="8">
    <location>
        <begin position="34"/>
        <end position="236"/>
    </location>
</feature>
<evidence type="ECO:0000256" key="4">
    <source>
        <dbReference type="ARBA" id="ARBA00023157"/>
    </source>
</evidence>
<keyword evidence="2" id="KW-0479">Metal-binding</keyword>
<dbReference type="Pfam" id="PF00354">
    <property type="entry name" value="Pentaxin"/>
    <property type="match status" value="3"/>
</dbReference>